<keyword evidence="1" id="KW-0472">Membrane</keyword>
<sequence>MLQHYFSVQSRFWYVHLAFIGLYIMTSSVWLGLFAMVLGAGFADWGVWSNFTFIFGTGFFLSLYHFVINFIGVRALPKEKRLLTFIGYQALSWFWFSLLFMVLTTIRTFLL</sequence>
<feature type="transmembrane region" description="Helical" evidence="1">
    <location>
        <begin position="12"/>
        <end position="39"/>
    </location>
</feature>
<name>A0A078M500_9BACL</name>
<dbReference type="HOGENOM" id="CLU_2155251_0_0_9"/>
<dbReference type="EMBL" id="LN483074">
    <property type="protein sequence ID" value="CEA01284.1"/>
    <property type="molecule type" value="Genomic_DNA"/>
</dbReference>
<evidence type="ECO:0000313" key="2">
    <source>
        <dbReference type="EMBL" id="CEA01284.1"/>
    </source>
</evidence>
<evidence type="ECO:0000256" key="1">
    <source>
        <dbReference type="SAM" id="Phobius"/>
    </source>
</evidence>
<reference evidence="2" key="1">
    <citation type="submission" date="2014-07" db="EMBL/GenBank/DDBJ databases">
        <authorList>
            <person name="Urmite Genomes Urmite Genomes"/>
        </authorList>
    </citation>
    <scope>NUCLEOTIDE SEQUENCE</scope>
    <source>
        <strain evidence="2">13S34_air</strain>
    </source>
</reference>
<gene>
    <name evidence="2" type="ORF">BN1050_00852</name>
</gene>
<keyword evidence="1" id="KW-0812">Transmembrane</keyword>
<dbReference type="AlphaFoldDB" id="A0A078M500"/>
<feature type="transmembrane region" description="Helical" evidence="1">
    <location>
        <begin position="85"/>
        <end position="110"/>
    </location>
</feature>
<protein>
    <submittedName>
        <fullName evidence="2">Uncharacterized protein</fullName>
    </submittedName>
</protein>
<feature type="transmembrane region" description="Helical" evidence="1">
    <location>
        <begin position="51"/>
        <end position="73"/>
    </location>
</feature>
<accession>A0A078M500</accession>
<keyword evidence="1" id="KW-1133">Transmembrane helix</keyword>
<proteinExistence type="predicted"/>
<organism evidence="2">
    <name type="scientific">Metalysinibacillus saudimassiliensis</name>
    <dbReference type="NCBI Taxonomy" id="1461583"/>
    <lineage>
        <taxon>Bacteria</taxon>
        <taxon>Bacillati</taxon>
        <taxon>Bacillota</taxon>
        <taxon>Bacilli</taxon>
        <taxon>Bacillales</taxon>
        <taxon>Caryophanaceae</taxon>
        <taxon>Metalysinibacillus</taxon>
    </lineage>
</organism>